<dbReference type="AlphaFoldDB" id="A0A0F9P2H6"/>
<gene>
    <name evidence="1" type="ORF">LCGC14_1189820</name>
</gene>
<name>A0A0F9P2H6_9ZZZZ</name>
<proteinExistence type="predicted"/>
<accession>A0A0F9P2H6</accession>
<feature type="non-terminal residue" evidence="1">
    <location>
        <position position="1"/>
    </location>
</feature>
<evidence type="ECO:0000313" key="1">
    <source>
        <dbReference type="EMBL" id="KKM95270.1"/>
    </source>
</evidence>
<protein>
    <submittedName>
        <fullName evidence="1">Uncharacterized protein</fullName>
    </submittedName>
</protein>
<dbReference type="EMBL" id="LAZR01006028">
    <property type="protein sequence ID" value="KKM95270.1"/>
    <property type="molecule type" value="Genomic_DNA"/>
</dbReference>
<organism evidence="1">
    <name type="scientific">marine sediment metagenome</name>
    <dbReference type="NCBI Taxonomy" id="412755"/>
    <lineage>
        <taxon>unclassified sequences</taxon>
        <taxon>metagenomes</taxon>
        <taxon>ecological metagenomes</taxon>
    </lineage>
</organism>
<sequence length="32" mass="3848">GLFFMARFIKQMIEKNKVKTIQKDLKSFESKL</sequence>
<comment type="caution">
    <text evidence="1">The sequence shown here is derived from an EMBL/GenBank/DDBJ whole genome shotgun (WGS) entry which is preliminary data.</text>
</comment>
<reference evidence="1" key="1">
    <citation type="journal article" date="2015" name="Nature">
        <title>Complex archaea that bridge the gap between prokaryotes and eukaryotes.</title>
        <authorList>
            <person name="Spang A."/>
            <person name="Saw J.H."/>
            <person name="Jorgensen S.L."/>
            <person name="Zaremba-Niedzwiedzka K."/>
            <person name="Martijn J."/>
            <person name="Lind A.E."/>
            <person name="van Eijk R."/>
            <person name="Schleper C."/>
            <person name="Guy L."/>
            <person name="Ettema T.J."/>
        </authorList>
    </citation>
    <scope>NUCLEOTIDE SEQUENCE</scope>
</reference>